<feature type="transmembrane region" description="Helical" evidence="1">
    <location>
        <begin position="98"/>
        <end position="117"/>
    </location>
</feature>
<reference evidence="3" key="1">
    <citation type="submission" date="2016-11" db="EMBL/GenBank/DDBJ databases">
        <authorList>
            <person name="Varghese N."/>
            <person name="Submissions S."/>
        </authorList>
    </citation>
    <scope>NUCLEOTIDE SEQUENCE [LARGE SCALE GENOMIC DNA]</scope>
    <source>
        <strain evidence="3">DSM 24579</strain>
    </source>
</reference>
<feature type="transmembrane region" description="Helical" evidence="1">
    <location>
        <begin position="37"/>
        <end position="55"/>
    </location>
</feature>
<evidence type="ECO:0000313" key="2">
    <source>
        <dbReference type="EMBL" id="SHG04469.1"/>
    </source>
</evidence>
<dbReference type="OrthoDB" id="1467772at2"/>
<accession>A0A1M5GL83</accession>
<feature type="transmembrane region" description="Helical" evidence="1">
    <location>
        <begin position="249"/>
        <end position="267"/>
    </location>
</feature>
<keyword evidence="1" id="KW-0812">Transmembrane</keyword>
<gene>
    <name evidence="2" type="ORF">SAMN05444483_104211</name>
</gene>
<dbReference type="Proteomes" id="UP000183945">
    <property type="component" value="Unassembled WGS sequence"/>
</dbReference>
<feature type="transmembrane region" description="Helical" evidence="1">
    <location>
        <begin position="75"/>
        <end position="92"/>
    </location>
</feature>
<proteinExistence type="predicted"/>
<organism evidence="2 3">
    <name type="scientific">Salegentibacter echinorum</name>
    <dbReference type="NCBI Taxonomy" id="1073325"/>
    <lineage>
        <taxon>Bacteria</taxon>
        <taxon>Pseudomonadati</taxon>
        <taxon>Bacteroidota</taxon>
        <taxon>Flavobacteriia</taxon>
        <taxon>Flavobacteriales</taxon>
        <taxon>Flavobacteriaceae</taxon>
        <taxon>Salegentibacter</taxon>
    </lineage>
</organism>
<evidence type="ECO:0000256" key="1">
    <source>
        <dbReference type="SAM" id="Phobius"/>
    </source>
</evidence>
<evidence type="ECO:0008006" key="4">
    <source>
        <dbReference type="Google" id="ProtNLM"/>
    </source>
</evidence>
<name>A0A1M5GL83_SALEC</name>
<dbReference type="STRING" id="1073325.SAMN05444483_104211"/>
<sequence>MQFFRCFLNFYINSSIHVAFAVVSLSLLSFLEFNLVVDFNLLLFIFLGSITGYNFVKYAGIAKLHHRSLARNLKLIQVFSLLCFLGFVYFALQQKLEILFAAAVFGIFTLLYAIPPGKNNQNLRNTSGIKIYVIALVWAGVTVIFPLLDKVELNQLILEFLQKFCFVIALTIPFEIRDLKFDAGTLKTLPQQIGVRRTKTAGYLLLAVTLFLEFWKDFVLVELIALLLIIGVTGLFVKYSKTNQQDYFASFWVEGIPVLWLLIWWGVSCFF</sequence>
<feature type="transmembrane region" description="Helical" evidence="1">
    <location>
        <begin position="218"/>
        <end position="237"/>
    </location>
</feature>
<keyword evidence="1" id="KW-0472">Membrane</keyword>
<feature type="transmembrane region" description="Helical" evidence="1">
    <location>
        <begin position="129"/>
        <end position="148"/>
    </location>
</feature>
<dbReference type="RefSeq" id="WP_072878788.1">
    <property type="nucleotide sequence ID" value="NZ_FQVT01000004.1"/>
</dbReference>
<keyword evidence="1" id="KW-1133">Transmembrane helix</keyword>
<keyword evidence="3" id="KW-1185">Reference proteome</keyword>
<feature type="transmembrane region" description="Helical" evidence="1">
    <location>
        <begin position="7"/>
        <end position="31"/>
    </location>
</feature>
<dbReference type="AlphaFoldDB" id="A0A1M5GL83"/>
<protein>
    <recommendedName>
        <fullName evidence="4">UbiA prenyltransferase family protein</fullName>
    </recommendedName>
</protein>
<evidence type="ECO:0000313" key="3">
    <source>
        <dbReference type="Proteomes" id="UP000183945"/>
    </source>
</evidence>
<dbReference type="EMBL" id="FQVT01000004">
    <property type="protein sequence ID" value="SHG04469.1"/>
    <property type="molecule type" value="Genomic_DNA"/>
</dbReference>